<feature type="region of interest" description="Disordered" evidence="3">
    <location>
        <begin position="271"/>
        <end position="294"/>
    </location>
</feature>
<feature type="region of interest" description="Disordered" evidence="3">
    <location>
        <begin position="523"/>
        <end position="547"/>
    </location>
</feature>
<dbReference type="InterPro" id="IPR000618">
    <property type="entry name" value="Insect_cuticle"/>
</dbReference>
<dbReference type="InterPro" id="IPR031311">
    <property type="entry name" value="CHIT_BIND_RR_consensus"/>
</dbReference>
<gene>
    <name evidence="4" type="ORF">g.18152</name>
</gene>
<feature type="compositionally biased region" description="Polar residues" evidence="3">
    <location>
        <begin position="535"/>
        <end position="547"/>
    </location>
</feature>
<feature type="non-terminal residue" evidence="4">
    <location>
        <position position="1"/>
    </location>
</feature>
<feature type="region of interest" description="Disordered" evidence="3">
    <location>
        <begin position="14"/>
        <end position="67"/>
    </location>
</feature>
<feature type="compositionally biased region" description="Low complexity" evidence="3">
    <location>
        <begin position="220"/>
        <end position="239"/>
    </location>
</feature>
<protein>
    <submittedName>
        <fullName evidence="4">Uncharacterized protein</fullName>
    </submittedName>
</protein>
<feature type="compositionally biased region" description="Low complexity" evidence="3">
    <location>
        <begin position="523"/>
        <end position="534"/>
    </location>
</feature>
<proteinExistence type="predicted"/>
<feature type="region of interest" description="Disordered" evidence="3">
    <location>
        <begin position="459"/>
        <end position="492"/>
    </location>
</feature>
<organism evidence="4">
    <name type="scientific">Clastoptera arizonana</name>
    <name type="common">Arizona spittle bug</name>
    <dbReference type="NCBI Taxonomy" id="38151"/>
    <lineage>
        <taxon>Eukaryota</taxon>
        <taxon>Metazoa</taxon>
        <taxon>Ecdysozoa</taxon>
        <taxon>Arthropoda</taxon>
        <taxon>Hexapoda</taxon>
        <taxon>Insecta</taxon>
        <taxon>Pterygota</taxon>
        <taxon>Neoptera</taxon>
        <taxon>Paraneoptera</taxon>
        <taxon>Hemiptera</taxon>
        <taxon>Auchenorrhyncha</taxon>
        <taxon>Cercopoidea</taxon>
        <taxon>Clastopteridae</taxon>
        <taxon>Clastoptera</taxon>
    </lineage>
</organism>
<accession>A0A1B6D4A6</accession>
<dbReference type="GO" id="GO:0062129">
    <property type="term" value="C:chitin-based extracellular matrix"/>
    <property type="evidence" value="ECO:0007669"/>
    <property type="project" value="TreeGrafter"/>
</dbReference>
<keyword evidence="1 2" id="KW-0193">Cuticle</keyword>
<dbReference type="GO" id="GO:0008010">
    <property type="term" value="F:structural constituent of chitin-based larval cuticle"/>
    <property type="evidence" value="ECO:0007669"/>
    <property type="project" value="TreeGrafter"/>
</dbReference>
<dbReference type="Pfam" id="PF00379">
    <property type="entry name" value="Chitin_bind_4"/>
    <property type="match status" value="1"/>
</dbReference>
<evidence type="ECO:0000256" key="2">
    <source>
        <dbReference type="PROSITE-ProRule" id="PRU00497"/>
    </source>
</evidence>
<dbReference type="PANTHER" id="PTHR10380">
    <property type="entry name" value="CUTICLE PROTEIN"/>
    <property type="match status" value="1"/>
</dbReference>
<dbReference type="EMBL" id="GEDC01016781">
    <property type="protein sequence ID" value="JAS20517.1"/>
    <property type="molecule type" value="Transcribed_RNA"/>
</dbReference>
<dbReference type="PANTHER" id="PTHR10380:SF160">
    <property type="entry name" value="CUTICULAR PROTEIN 100A"/>
    <property type="match status" value="1"/>
</dbReference>
<feature type="compositionally biased region" description="Polar residues" evidence="3">
    <location>
        <begin position="279"/>
        <end position="294"/>
    </location>
</feature>
<sequence length="547" mass="61350">FVCVLLVSHALAEEEDDGQYSPEKYEKPYEFVEDVDESQDHPGQDVNTVSGSGSASPYNPQIYAQQPDQKVQENLPAQTYNVPQGNLQSVPQIYGQYSDKVQPPHLQYAQLFQQFLQQQQLQPQQQTFASQPQQQQTLVSQPQQQQTLVSQPQQQAFATQPQELSQAFASQPQQQQTFATQPQQEQQTFGPQQLSQIYASQPQQQQQIFVPQSQQQQQILASQPQQQTFSSQQTYASAAPNPQPQLPSSLYNQQQHLQNIPSQPLYNQVYQQQPPTQQLSHHSYQQTPQAVSPNQQPYVSFYNQQQPIDQKHTEVPANVQIQAQTNQQQQTPAAVHPDQQQTLQFSQQHFASNVYQQNSQNSVIPEINLQSLNFPQAVSKDGQQVGSNLVQSPFAQAQIQTSAQIPLTATNYKTADGHQRIEKVDSEGNVIGQYSYIDPNGKPIVVKYSAGKNGFQVEGEHLPKTPQLPVAPIEAGTPLAHPPQGSSGQNLAKPHQASFYQNLLSQNSIPQADYLRSYAQYYPATPNQPTQQQNSIYNTASPYNHSQ</sequence>
<dbReference type="InterPro" id="IPR050468">
    <property type="entry name" value="Cuticle_Struct_Prot"/>
</dbReference>
<dbReference type="PROSITE" id="PS00233">
    <property type="entry name" value="CHIT_BIND_RR_1"/>
    <property type="match status" value="1"/>
</dbReference>
<evidence type="ECO:0000256" key="1">
    <source>
        <dbReference type="ARBA" id="ARBA00022460"/>
    </source>
</evidence>
<name>A0A1B6D4A6_9HEMI</name>
<dbReference type="PROSITE" id="PS51155">
    <property type="entry name" value="CHIT_BIND_RR_2"/>
    <property type="match status" value="1"/>
</dbReference>
<reference evidence="4" key="1">
    <citation type="submission" date="2015-12" db="EMBL/GenBank/DDBJ databases">
        <title>De novo transcriptome assembly of four potential Pierce s Disease insect vectors from Arizona vineyards.</title>
        <authorList>
            <person name="Tassone E.E."/>
        </authorList>
    </citation>
    <scope>NUCLEOTIDE SEQUENCE</scope>
</reference>
<evidence type="ECO:0000256" key="3">
    <source>
        <dbReference type="SAM" id="MobiDB-lite"/>
    </source>
</evidence>
<feature type="region of interest" description="Disordered" evidence="3">
    <location>
        <begin position="150"/>
        <end position="194"/>
    </location>
</feature>
<feature type="compositionally biased region" description="Polar residues" evidence="3">
    <location>
        <begin position="45"/>
        <end position="67"/>
    </location>
</feature>
<feature type="region of interest" description="Disordered" evidence="3">
    <location>
        <begin position="220"/>
        <end position="249"/>
    </location>
</feature>
<dbReference type="AlphaFoldDB" id="A0A1B6D4A6"/>
<evidence type="ECO:0000313" key="4">
    <source>
        <dbReference type="EMBL" id="JAS20517.1"/>
    </source>
</evidence>